<accession>A0AA96GGE8</accession>
<evidence type="ECO:0000259" key="4">
    <source>
        <dbReference type="Pfam" id="PF01593"/>
    </source>
</evidence>
<evidence type="ECO:0000313" key="6">
    <source>
        <dbReference type="Proteomes" id="UP001302719"/>
    </source>
</evidence>
<dbReference type="SUPFAM" id="SSF51905">
    <property type="entry name" value="FAD/NAD(P)-binding domain"/>
    <property type="match status" value="1"/>
</dbReference>
<dbReference type="GO" id="GO:0016491">
    <property type="term" value="F:oxidoreductase activity"/>
    <property type="evidence" value="ECO:0007669"/>
    <property type="project" value="UniProtKB-KW"/>
</dbReference>
<dbReference type="PRINTS" id="PR00757">
    <property type="entry name" value="AMINEOXDASEF"/>
</dbReference>
<comment type="cofactor">
    <cofactor evidence="1">
        <name>FAD</name>
        <dbReference type="ChEBI" id="CHEBI:57692"/>
    </cofactor>
</comment>
<dbReference type="AlphaFoldDB" id="A0AA96GGE8"/>
<feature type="binding site" evidence="3">
    <location>
        <begin position="32"/>
        <end position="33"/>
    </location>
    <ligand>
        <name>FAD</name>
        <dbReference type="ChEBI" id="CHEBI:57692"/>
    </ligand>
</feature>
<gene>
    <name evidence="5" type="ORF">PP769_19270</name>
</gene>
<feature type="domain" description="Amine oxidase" evidence="4">
    <location>
        <begin position="12"/>
        <end position="409"/>
    </location>
</feature>
<dbReference type="Pfam" id="PF01593">
    <property type="entry name" value="Amino_oxidase"/>
    <property type="match status" value="1"/>
</dbReference>
<protein>
    <submittedName>
        <fullName evidence="5">NAD(P)/FAD-dependent oxidoreductase</fullName>
    </submittedName>
</protein>
<evidence type="ECO:0000256" key="1">
    <source>
        <dbReference type="ARBA" id="ARBA00001974"/>
    </source>
</evidence>
<evidence type="ECO:0000256" key="2">
    <source>
        <dbReference type="ARBA" id="ARBA00023002"/>
    </source>
</evidence>
<dbReference type="Proteomes" id="UP001302719">
    <property type="component" value="Chromosome"/>
</dbReference>
<dbReference type="RefSeq" id="WP_312643400.1">
    <property type="nucleotide sequence ID" value="NZ_CP116967.1"/>
</dbReference>
<dbReference type="EMBL" id="CP116967">
    <property type="protein sequence ID" value="WNM58084.1"/>
    <property type="molecule type" value="Genomic_DNA"/>
</dbReference>
<dbReference type="InterPro" id="IPR036188">
    <property type="entry name" value="FAD/NAD-bd_sf"/>
</dbReference>
<dbReference type="KEGG" id="nall:PP769_19270"/>
<feature type="binding site" evidence="3">
    <location>
        <position position="223"/>
    </location>
    <ligand>
        <name>FAD</name>
        <dbReference type="ChEBI" id="CHEBI:57692"/>
    </ligand>
</feature>
<dbReference type="InterPro" id="IPR001613">
    <property type="entry name" value="Flavin_amine_oxidase"/>
</dbReference>
<dbReference type="Gene3D" id="3.50.50.60">
    <property type="entry name" value="FAD/NAD(P)-binding domain"/>
    <property type="match status" value="1"/>
</dbReference>
<proteinExistence type="predicted"/>
<dbReference type="PANTHER" id="PTHR42841">
    <property type="entry name" value="AMINE OXIDASE"/>
    <property type="match status" value="1"/>
</dbReference>
<reference evidence="5 6" key="1">
    <citation type="submission" date="2023-01" db="EMBL/GenBank/DDBJ databases">
        <title>Cultivation and genomic characterization of new, ubiquitous marine nitrite-oxidizing bacteria from the Nitrospirales.</title>
        <authorList>
            <person name="Mueller A.J."/>
            <person name="Daebeler A."/>
            <person name="Herbold C.W."/>
            <person name="Kirkegaard R.H."/>
            <person name="Daims H."/>
        </authorList>
    </citation>
    <scope>NUCLEOTIDE SEQUENCE [LARGE SCALE GENOMIC DNA]</scope>
    <source>
        <strain evidence="5 6">VA</strain>
    </source>
</reference>
<organism evidence="5 6">
    <name type="scientific">Candidatus Nitrospira allomarina</name>
    <dbReference type="NCBI Taxonomy" id="3020900"/>
    <lineage>
        <taxon>Bacteria</taxon>
        <taxon>Pseudomonadati</taxon>
        <taxon>Nitrospirota</taxon>
        <taxon>Nitrospiria</taxon>
        <taxon>Nitrospirales</taxon>
        <taxon>Nitrospiraceae</taxon>
        <taxon>Nitrospira</taxon>
    </lineage>
</organism>
<evidence type="ECO:0000256" key="3">
    <source>
        <dbReference type="PIRSR" id="PIRSR601613-1"/>
    </source>
</evidence>
<sequence length="415" mass="45641">MNVDVLIIGAGLAGLSCAKTIADYGIDFLLLEASEDAGGRIRTDHVDGFLLDRGFQVFSTAYPEARRLLEYQALELQHFFPGAAIRCLGKWHRMPDPFRHPIQSIQALFTPIGTLSDKIRVATFRYRAGTETLNDLFQRPETSTLQHLKNFGFSSSMIERFFRPFLGGVFLDPELQTSSRMAEFALRMFASGDISLPAWGMGAIPRQLVSRLPAERIRTQARVASIQKTSVTLESGEALSARAVVVATDGPAAMRLVPGLTSSAYRRVTCLYYGAPEPPYSGPHLLLNGEGVGPINNLCVLTQIAPTYSTTKKQLISVSVLNHSDPSKEDLAIGVRQQLGEWFGSQVEDWQPIRAYHITSAQPVQVPPFPNPLSRQTHVQDGVFVCGDFCATGTIDGALFSGRRAAEDIRKWLEA</sequence>
<dbReference type="InterPro" id="IPR002937">
    <property type="entry name" value="Amino_oxidase"/>
</dbReference>
<keyword evidence="6" id="KW-1185">Reference proteome</keyword>
<evidence type="ECO:0000313" key="5">
    <source>
        <dbReference type="EMBL" id="WNM58084.1"/>
    </source>
</evidence>
<keyword evidence="2" id="KW-0560">Oxidoreductase</keyword>
<name>A0AA96GGE8_9BACT</name>